<keyword evidence="2" id="KW-1185">Reference proteome</keyword>
<evidence type="ECO:0000313" key="1">
    <source>
        <dbReference type="EMBL" id="RKU44292.1"/>
    </source>
</evidence>
<accession>A0A420Y8T7</accession>
<dbReference type="AlphaFoldDB" id="A0A420Y8T7"/>
<protein>
    <submittedName>
        <fullName evidence="1">Uncharacterized protein</fullName>
    </submittedName>
</protein>
<sequence>MMPSPESTGFVCDDAPAPVGLPYPPELKDVLVAAVVAVMKVVGATVSGISLVYGGSARTGFENIPMVKTLDIVVLRYPDELAAVKAPVPVESNADPVEVIFPNGNGVKLTGLMAGVDSRVVVGGPNEAEVNVDAVLRVMLDTEGENGGRLNDTGGLETRVEVSAGPGELVAIGAVLVSMELDSDVHDGGVEYGGRPLPDTELAVPAADTVGAVELDTGNGAELGSKEDRLLVSGYPVPVDIGPELREADVLPAISGVGLIETLPEEDIMGVVLGTVPEAAAAVLEFAAGYGGELDAAMGDSVRESVPSVGAVPCALLEDTSDVVLLSSGYGAKVPEPLGTAGTPLAELVGKEKTIVAPDATLSDELDSVEVNG</sequence>
<proteinExistence type="predicted"/>
<reference evidence="1 2" key="1">
    <citation type="submission" date="2018-08" db="EMBL/GenBank/DDBJ databases">
        <title>Draft genome of the lignicolous fungus Coniochaeta pulveracea.</title>
        <authorList>
            <person name="Borstlap C.J."/>
            <person name="De Witt R.N."/>
            <person name="Botha A."/>
            <person name="Volschenk H."/>
        </authorList>
    </citation>
    <scope>NUCLEOTIDE SEQUENCE [LARGE SCALE GENOMIC DNA]</scope>
    <source>
        <strain evidence="1 2">CAB683</strain>
    </source>
</reference>
<gene>
    <name evidence="1" type="ORF">DL546_003131</name>
</gene>
<evidence type="ECO:0000313" key="2">
    <source>
        <dbReference type="Proteomes" id="UP000275385"/>
    </source>
</evidence>
<comment type="caution">
    <text evidence="1">The sequence shown here is derived from an EMBL/GenBank/DDBJ whole genome shotgun (WGS) entry which is preliminary data.</text>
</comment>
<organism evidence="1 2">
    <name type="scientific">Coniochaeta pulveracea</name>
    <dbReference type="NCBI Taxonomy" id="177199"/>
    <lineage>
        <taxon>Eukaryota</taxon>
        <taxon>Fungi</taxon>
        <taxon>Dikarya</taxon>
        <taxon>Ascomycota</taxon>
        <taxon>Pezizomycotina</taxon>
        <taxon>Sordariomycetes</taxon>
        <taxon>Sordariomycetidae</taxon>
        <taxon>Coniochaetales</taxon>
        <taxon>Coniochaetaceae</taxon>
        <taxon>Coniochaeta</taxon>
    </lineage>
</organism>
<dbReference type="EMBL" id="QVQW01000032">
    <property type="protein sequence ID" value="RKU44292.1"/>
    <property type="molecule type" value="Genomic_DNA"/>
</dbReference>
<dbReference type="Proteomes" id="UP000275385">
    <property type="component" value="Unassembled WGS sequence"/>
</dbReference>
<name>A0A420Y8T7_9PEZI</name>